<keyword evidence="6" id="KW-0479">Metal-binding</keyword>
<protein>
    <recommendedName>
        <fullName evidence="4">Protease 3</fullName>
        <ecNumber evidence="3">3.4.24.55</ecNumber>
    </recommendedName>
    <alternativeName>
        <fullName evidence="12">Pitrilysin</fullName>
    </alternativeName>
    <alternativeName>
        <fullName evidence="11">Protease III</fullName>
    </alternativeName>
    <alternativeName>
        <fullName evidence="10">Protease pi</fullName>
    </alternativeName>
</protein>
<dbReference type="InterPro" id="IPR007863">
    <property type="entry name" value="Peptidase_M16_C"/>
</dbReference>
<gene>
    <name evidence="17" type="ORF">D0Y50_05675</name>
</gene>
<evidence type="ECO:0000256" key="4">
    <source>
        <dbReference type="ARBA" id="ARBA00017565"/>
    </source>
</evidence>
<dbReference type="GO" id="GO:0004222">
    <property type="term" value="F:metalloendopeptidase activity"/>
    <property type="evidence" value="ECO:0007669"/>
    <property type="project" value="UniProtKB-EC"/>
</dbReference>
<evidence type="ECO:0000256" key="6">
    <source>
        <dbReference type="ARBA" id="ARBA00022723"/>
    </source>
</evidence>
<organism evidence="17 18">
    <name type="scientific">Salinimonas sediminis</name>
    <dbReference type="NCBI Taxonomy" id="2303538"/>
    <lineage>
        <taxon>Bacteria</taxon>
        <taxon>Pseudomonadati</taxon>
        <taxon>Pseudomonadota</taxon>
        <taxon>Gammaproteobacteria</taxon>
        <taxon>Alteromonadales</taxon>
        <taxon>Alteromonadaceae</taxon>
        <taxon>Alteromonas/Salinimonas group</taxon>
        <taxon>Salinimonas</taxon>
    </lineage>
</organism>
<evidence type="ECO:0000256" key="7">
    <source>
        <dbReference type="ARBA" id="ARBA00022801"/>
    </source>
</evidence>
<keyword evidence="7" id="KW-0378">Hydrolase</keyword>
<sequence>MLTTLNFAQSHFFTLPNGLKIMHCPIEDASTSYVSMAVKAGHFYDPKSCEGLAHLLEHGLFLGSEQLPQPNSINDLIERHGGAINAWTGTEYANYHFHCHNVALPALLPAFADMLQTPLLNVEALSKEIQSIEAEFQFKRKDDLRRLYQIHKETCNPEHPFSKFSVGNASIFEQMPLSDLQAALKQHHEQYYCASNMALCIFSALPFEPLRELIAHTFGSVPAGKPAPDNWPPLYLDQHKGIQISIVPLQSARRMIVTFPLPALHNDFKVKPLDYISHLLGDEGEGSLLAYLKGRNWVTNLIAGSGIEGDDYKDFNVSFQLTGDGLNHRLEILEALFDYVRLIGESLDEPWRYQEKAKLHSLAYQHEENPKLMPLACDYAQHMFVFTFDEIKMLRSEPDSFDRATLEQALSLFNPDNIRVKTIAQGLPTDRQCKHYDACYGIDPLPDTVKAALYKPQRHSALYLPPPNPYLGTDYQLVAQEADYALPQKIKHQDGLACWFAQDHQFNSPKGDIYFSFDAEAFTQNLEAVAAKRIWLACLNDALQAKYYRAEIAGLHYRLYGHQAGFSLHTRGFTNQQMKLAAQLLSALHTEQPSREQFELRKAMQLQSLQNSLLNKPTNRLFSRMSVLIQRSTQAPIDLIKAVEKCSYEHMLMVSQQALDKYYLESFVHGNWTAAEATAFADDVAHANPNASGSPLSRQVSRLPAGTTLYHKVPSEHEDCAVVLYLQAPSSSLMDTVMCLVLEQILSAPFFNTLRTQKQLGYVVGTGYVPHNQHPGMSFYIQSPNHSPDHILSEITGFLFEQMQEVDFYRAYWETIQHNLLKQLEERDLSLSMKSQRLWISLGTADYEFNRNKQLAECVRGLSFNEIKTYANQIAERTLFGELVLFAAGKFDELDCSKGQRVDDIATFKNLTPCF</sequence>
<dbReference type="OrthoDB" id="9811314at2"/>
<evidence type="ECO:0000256" key="11">
    <source>
        <dbReference type="ARBA" id="ARBA00031184"/>
    </source>
</evidence>
<dbReference type="SUPFAM" id="SSF63411">
    <property type="entry name" value="LuxS/MPP-like metallohydrolase"/>
    <property type="match status" value="4"/>
</dbReference>
<comment type="function">
    <text evidence="1">Endopeptidase that degrades small peptides of less than 7 kDa, such as glucagon and insulin.</text>
</comment>
<dbReference type="EC" id="3.4.24.55" evidence="3"/>
<name>A0A346NK55_9ALTE</name>
<evidence type="ECO:0000259" key="15">
    <source>
        <dbReference type="Pfam" id="PF16187"/>
    </source>
</evidence>
<evidence type="ECO:0000259" key="13">
    <source>
        <dbReference type="Pfam" id="PF00675"/>
    </source>
</evidence>
<evidence type="ECO:0000313" key="17">
    <source>
        <dbReference type="EMBL" id="AXR05912.1"/>
    </source>
</evidence>
<dbReference type="KEGG" id="salm:D0Y50_05675"/>
<evidence type="ECO:0000256" key="1">
    <source>
        <dbReference type="ARBA" id="ARBA00002184"/>
    </source>
</evidence>
<dbReference type="GO" id="GO:0006508">
    <property type="term" value="P:proteolysis"/>
    <property type="evidence" value="ECO:0007669"/>
    <property type="project" value="UniProtKB-KW"/>
</dbReference>
<dbReference type="EMBL" id="CP031769">
    <property type="protein sequence ID" value="AXR05912.1"/>
    <property type="molecule type" value="Genomic_DNA"/>
</dbReference>
<comment type="similarity">
    <text evidence="2">Belongs to the peptidase M16 family.</text>
</comment>
<evidence type="ECO:0000256" key="10">
    <source>
        <dbReference type="ARBA" id="ARBA00029597"/>
    </source>
</evidence>
<evidence type="ECO:0000256" key="3">
    <source>
        <dbReference type="ARBA" id="ARBA00012449"/>
    </source>
</evidence>
<evidence type="ECO:0000313" key="18">
    <source>
        <dbReference type="Proteomes" id="UP000262073"/>
    </source>
</evidence>
<dbReference type="PANTHER" id="PTHR43690">
    <property type="entry name" value="NARDILYSIN"/>
    <property type="match status" value="1"/>
</dbReference>
<dbReference type="Gene3D" id="3.30.830.10">
    <property type="entry name" value="Metalloenzyme, LuxS/M16 peptidase-like"/>
    <property type="match status" value="4"/>
</dbReference>
<dbReference type="Pfam" id="PF00675">
    <property type="entry name" value="Peptidase_M16"/>
    <property type="match status" value="1"/>
</dbReference>
<feature type="domain" description="Peptidase M16 middle/third" evidence="15">
    <location>
        <begin position="368"/>
        <end position="641"/>
    </location>
</feature>
<dbReference type="InterPro" id="IPR032632">
    <property type="entry name" value="Peptidase_M16_M"/>
</dbReference>
<dbReference type="InterPro" id="IPR011249">
    <property type="entry name" value="Metalloenz_LuxS/M16"/>
</dbReference>
<dbReference type="Pfam" id="PF22456">
    <property type="entry name" value="PqqF-like_C_4"/>
    <property type="match status" value="1"/>
</dbReference>
<keyword evidence="18" id="KW-1185">Reference proteome</keyword>
<dbReference type="GO" id="GO:0046872">
    <property type="term" value="F:metal ion binding"/>
    <property type="evidence" value="ECO:0007669"/>
    <property type="project" value="UniProtKB-KW"/>
</dbReference>
<evidence type="ECO:0000256" key="8">
    <source>
        <dbReference type="ARBA" id="ARBA00022833"/>
    </source>
</evidence>
<evidence type="ECO:0000256" key="9">
    <source>
        <dbReference type="ARBA" id="ARBA00023049"/>
    </source>
</evidence>
<dbReference type="InterPro" id="IPR050626">
    <property type="entry name" value="Peptidase_M16"/>
</dbReference>
<dbReference type="Pfam" id="PF16187">
    <property type="entry name" value="Peptidase_M16_M"/>
    <property type="match status" value="1"/>
</dbReference>
<accession>A0A346NK55</accession>
<evidence type="ECO:0000256" key="5">
    <source>
        <dbReference type="ARBA" id="ARBA00022670"/>
    </source>
</evidence>
<evidence type="ECO:0000256" key="2">
    <source>
        <dbReference type="ARBA" id="ARBA00007261"/>
    </source>
</evidence>
<dbReference type="PANTHER" id="PTHR43690:SF18">
    <property type="entry name" value="INSULIN-DEGRADING ENZYME-RELATED"/>
    <property type="match status" value="1"/>
</dbReference>
<dbReference type="Pfam" id="PF05193">
    <property type="entry name" value="Peptidase_M16_C"/>
    <property type="match status" value="1"/>
</dbReference>
<keyword evidence="9" id="KW-0482">Metalloprotease</keyword>
<evidence type="ECO:0000259" key="14">
    <source>
        <dbReference type="Pfam" id="PF05193"/>
    </source>
</evidence>
<keyword evidence="5" id="KW-0645">Protease</keyword>
<reference evidence="17 18" key="1">
    <citation type="submission" date="2018-08" db="EMBL/GenBank/DDBJ databases">
        <title>Salinimonas sediminis sp. nov., a piezophilic bacterium isolated from a deep-sea sediment sample from the New Britain Trench.</title>
        <authorList>
            <person name="Cao J."/>
        </authorList>
    </citation>
    <scope>NUCLEOTIDE SEQUENCE [LARGE SCALE GENOMIC DNA]</scope>
    <source>
        <strain evidence="17 18">N102</strain>
    </source>
</reference>
<dbReference type="InterPro" id="IPR054734">
    <property type="entry name" value="PqqF-like_C_4"/>
</dbReference>
<dbReference type="InterPro" id="IPR011765">
    <property type="entry name" value="Pept_M16_N"/>
</dbReference>
<dbReference type="Proteomes" id="UP000262073">
    <property type="component" value="Chromosome"/>
</dbReference>
<feature type="domain" description="Peptidase M16 C-terminal" evidence="14">
    <location>
        <begin position="183"/>
        <end position="346"/>
    </location>
</feature>
<feature type="domain" description="Coenzyme PQQ synthesis protein F-like C-terminal lobe" evidence="16">
    <location>
        <begin position="741"/>
        <end position="839"/>
    </location>
</feature>
<keyword evidence="8" id="KW-0862">Zinc</keyword>
<feature type="domain" description="Peptidase M16 N-terminal" evidence="13">
    <location>
        <begin position="29"/>
        <end position="154"/>
    </location>
</feature>
<dbReference type="AlphaFoldDB" id="A0A346NK55"/>
<evidence type="ECO:0000256" key="12">
    <source>
        <dbReference type="ARBA" id="ARBA00033450"/>
    </source>
</evidence>
<evidence type="ECO:0000259" key="16">
    <source>
        <dbReference type="Pfam" id="PF22456"/>
    </source>
</evidence>
<proteinExistence type="inferred from homology"/>